<dbReference type="FunFam" id="1.25.40.10:FF:000090">
    <property type="entry name" value="Pentatricopeptide repeat-containing protein, chloroplastic"/>
    <property type="match status" value="1"/>
</dbReference>
<dbReference type="Pfam" id="PF13041">
    <property type="entry name" value="PPR_2"/>
    <property type="match status" value="1"/>
</dbReference>
<feature type="repeat" description="PPR" evidence="4">
    <location>
        <begin position="300"/>
        <end position="334"/>
    </location>
</feature>
<feature type="repeat" description="PPR" evidence="4">
    <location>
        <begin position="199"/>
        <end position="233"/>
    </location>
</feature>
<gene>
    <name evidence="6" type="primary">gb00486</name>
    <name evidence="6" type="ORF">PR202_gb00486</name>
</gene>
<reference evidence="6" key="1">
    <citation type="journal article" date="2018" name="DNA Res.">
        <title>Multiple hybrid de novo genome assembly of finger millet, an orphan allotetraploid crop.</title>
        <authorList>
            <person name="Hatakeyama M."/>
            <person name="Aluri S."/>
            <person name="Balachadran M.T."/>
            <person name="Sivarajan S.R."/>
            <person name="Patrignani A."/>
            <person name="Gruter S."/>
            <person name="Poveda L."/>
            <person name="Shimizu-Inatsugi R."/>
            <person name="Baeten J."/>
            <person name="Francoijs K.J."/>
            <person name="Nataraja K.N."/>
            <person name="Reddy Y.A.N."/>
            <person name="Phadnis S."/>
            <person name="Ravikumar R.L."/>
            <person name="Schlapbach R."/>
            <person name="Sreeman S.M."/>
            <person name="Shimizu K.K."/>
        </authorList>
    </citation>
    <scope>NUCLEOTIDE SEQUENCE</scope>
</reference>
<keyword evidence="2" id="KW-0677">Repeat</keyword>
<protein>
    <recommendedName>
        <fullName evidence="8">Pentatricopeptide repeat-containing protein</fullName>
    </recommendedName>
</protein>
<dbReference type="GO" id="GO:0009451">
    <property type="term" value="P:RNA modification"/>
    <property type="evidence" value="ECO:0007669"/>
    <property type="project" value="InterPro"/>
</dbReference>
<keyword evidence="7" id="KW-1185">Reference proteome</keyword>
<dbReference type="AlphaFoldDB" id="A0AAV5DTI0"/>
<feature type="repeat" description="PPR" evidence="4">
    <location>
        <begin position="335"/>
        <end position="370"/>
    </location>
</feature>
<dbReference type="InterPro" id="IPR002885">
    <property type="entry name" value="PPR_rpt"/>
</dbReference>
<dbReference type="Pfam" id="PF01535">
    <property type="entry name" value="PPR"/>
    <property type="match status" value="2"/>
</dbReference>
<feature type="repeat" description="PPR" evidence="4">
    <location>
        <begin position="371"/>
        <end position="401"/>
    </location>
</feature>
<reference evidence="6" key="2">
    <citation type="submission" date="2021-12" db="EMBL/GenBank/DDBJ databases">
        <title>Resequencing data analysis of finger millet.</title>
        <authorList>
            <person name="Hatakeyama M."/>
            <person name="Aluri S."/>
            <person name="Balachadran M.T."/>
            <person name="Sivarajan S.R."/>
            <person name="Poveda L."/>
            <person name="Shimizu-Inatsugi R."/>
            <person name="Schlapbach R."/>
            <person name="Sreeman S.M."/>
            <person name="Shimizu K.K."/>
        </authorList>
    </citation>
    <scope>NUCLEOTIDE SEQUENCE</scope>
</reference>
<keyword evidence="3" id="KW-0809">Transit peptide</keyword>
<dbReference type="NCBIfam" id="TIGR00756">
    <property type="entry name" value="PPR"/>
    <property type="match status" value="5"/>
</dbReference>
<organism evidence="6 7">
    <name type="scientific">Eleusine coracana subsp. coracana</name>
    <dbReference type="NCBI Taxonomy" id="191504"/>
    <lineage>
        <taxon>Eukaryota</taxon>
        <taxon>Viridiplantae</taxon>
        <taxon>Streptophyta</taxon>
        <taxon>Embryophyta</taxon>
        <taxon>Tracheophyta</taxon>
        <taxon>Spermatophyta</taxon>
        <taxon>Magnoliopsida</taxon>
        <taxon>Liliopsida</taxon>
        <taxon>Poales</taxon>
        <taxon>Poaceae</taxon>
        <taxon>PACMAD clade</taxon>
        <taxon>Chloridoideae</taxon>
        <taxon>Cynodonteae</taxon>
        <taxon>Eleusininae</taxon>
        <taxon>Eleusine</taxon>
    </lineage>
</organism>
<dbReference type="Pfam" id="PF12854">
    <property type="entry name" value="PPR_1"/>
    <property type="match status" value="1"/>
</dbReference>
<dbReference type="PANTHER" id="PTHR47926">
    <property type="entry name" value="PENTATRICOPEPTIDE REPEAT-CONTAINING PROTEIN"/>
    <property type="match status" value="1"/>
</dbReference>
<proteinExistence type="inferred from homology"/>
<dbReference type="GO" id="GO:0003723">
    <property type="term" value="F:RNA binding"/>
    <property type="evidence" value="ECO:0007669"/>
    <property type="project" value="InterPro"/>
</dbReference>
<feature type="region of interest" description="Disordered" evidence="5">
    <location>
        <begin position="40"/>
        <end position="64"/>
    </location>
</feature>
<dbReference type="InterPro" id="IPR046960">
    <property type="entry name" value="PPR_At4g14850-like_plant"/>
</dbReference>
<evidence type="ECO:0008006" key="8">
    <source>
        <dbReference type="Google" id="ProtNLM"/>
    </source>
</evidence>
<dbReference type="Proteomes" id="UP001054889">
    <property type="component" value="Unassembled WGS sequence"/>
</dbReference>
<evidence type="ECO:0000256" key="1">
    <source>
        <dbReference type="ARBA" id="ARBA00006643"/>
    </source>
</evidence>
<evidence type="ECO:0000256" key="2">
    <source>
        <dbReference type="ARBA" id="ARBA00022737"/>
    </source>
</evidence>
<dbReference type="PANTHER" id="PTHR47926:SF542">
    <property type="entry name" value="PENTATRICOPEPTIDE REPEAT-CONTAINING PROTEIN"/>
    <property type="match status" value="1"/>
</dbReference>
<comment type="similarity">
    <text evidence="1">Belongs to the PPR family. PCMP-H subfamily.</text>
</comment>
<dbReference type="FunFam" id="1.25.40.10:FF:000488">
    <property type="entry name" value="Pentatricopeptide repeat-containing protein, mitochondrial"/>
    <property type="match status" value="1"/>
</dbReference>
<evidence type="ECO:0000313" key="6">
    <source>
        <dbReference type="EMBL" id="GJN13745.1"/>
    </source>
</evidence>
<name>A0AAV5DTI0_ELECO</name>
<dbReference type="InterPro" id="IPR046848">
    <property type="entry name" value="E_motif"/>
</dbReference>
<dbReference type="Gene3D" id="1.25.40.10">
    <property type="entry name" value="Tetratricopeptide repeat domain"/>
    <property type="match status" value="2"/>
</dbReference>
<evidence type="ECO:0000256" key="3">
    <source>
        <dbReference type="ARBA" id="ARBA00022946"/>
    </source>
</evidence>
<sequence>MSPHSVRYPVLTSMARLNANQGEAEAELSVGPYWASCKRREPDCQSPEQPVGPYSVDGRTSMPADDPAQVSIPPAVSCVTSALASAGSSAAGRGVQTILVLQPLVLHPTSRSGDDVQALKLFSKMHQEGTWMSEFTLSSTLCACAAKYAISECTQLHAVAYKLALDSNTFVGTAVLDAYAKCNMMKDARLVFEKMTEKTAVTWSSLFAGLTRNGLHDEALRLFQSSQRQGMELTEFTLSAILSTCASLALTIEGKQLHAIIIKHGSHGNFFVASSLVDVYSKCGHIKKAYAVFSDMEHKNVVLWNAMIASFTKHGHPQEVMILFEKMHQAGIFPNEVTYLSVLSVCSHAGFVEEARRYFSLLMSDQTVEPNVLHYSCMVDVLGRSGNIDEAWQLIQQMPFEPTASMWGSLLGSCRNYRHTGLAQIAAEQLFKLEPENGANHVLLSDVYAASKSWENATLARMYLKDSGARTDMGTSWV</sequence>
<evidence type="ECO:0000256" key="4">
    <source>
        <dbReference type="PROSITE-ProRule" id="PRU00708"/>
    </source>
</evidence>
<evidence type="ECO:0000313" key="7">
    <source>
        <dbReference type="Proteomes" id="UP001054889"/>
    </source>
</evidence>
<dbReference type="PROSITE" id="PS51375">
    <property type="entry name" value="PPR"/>
    <property type="match status" value="4"/>
</dbReference>
<dbReference type="EMBL" id="BQKI01000071">
    <property type="protein sequence ID" value="GJN13745.1"/>
    <property type="molecule type" value="Genomic_DNA"/>
</dbReference>
<dbReference type="InterPro" id="IPR011990">
    <property type="entry name" value="TPR-like_helical_dom_sf"/>
</dbReference>
<comment type="caution">
    <text evidence="6">The sequence shown here is derived from an EMBL/GenBank/DDBJ whole genome shotgun (WGS) entry which is preliminary data.</text>
</comment>
<accession>A0AAV5DTI0</accession>
<evidence type="ECO:0000256" key="5">
    <source>
        <dbReference type="SAM" id="MobiDB-lite"/>
    </source>
</evidence>
<dbReference type="Pfam" id="PF20431">
    <property type="entry name" value="E_motif"/>
    <property type="match status" value="1"/>
</dbReference>